<comment type="cofactor">
    <cofactor evidence="2">
        <name>Zn(2+)</name>
        <dbReference type="ChEBI" id="CHEBI:29105"/>
    </cofactor>
</comment>
<keyword evidence="7" id="KW-0479">Metal-binding</keyword>
<keyword evidence="16" id="KW-1185">Reference proteome</keyword>
<keyword evidence="9" id="KW-0862">Zinc</keyword>
<evidence type="ECO:0000256" key="4">
    <source>
        <dbReference type="ARBA" id="ARBA00004123"/>
    </source>
</evidence>
<dbReference type="PANTHER" id="PTHR12849:SF0">
    <property type="entry name" value="LARIAT DEBRANCHING ENZYME"/>
    <property type="match status" value="1"/>
</dbReference>
<dbReference type="GO" id="GO:0008419">
    <property type="term" value="F:RNA lariat debranching enzyme activity"/>
    <property type="evidence" value="ECO:0007669"/>
    <property type="project" value="TreeGrafter"/>
</dbReference>
<dbReference type="SUPFAM" id="SSF56300">
    <property type="entry name" value="Metallo-dependent phosphatases"/>
    <property type="match status" value="1"/>
</dbReference>
<keyword evidence="12" id="KW-0539">Nucleus</keyword>
<evidence type="ECO:0000256" key="9">
    <source>
        <dbReference type="ARBA" id="ARBA00022833"/>
    </source>
</evidence>
<evidence type="ECO:0000256" key="1">
    <source>
        <dbReference type="ARBA" id="ARBA00001936"/>
    </source>
</evidence>
<comment type="cofactor">
    <cofactor evidence="3">
        <name>Fe(2+)</name>
        <dbReference type="ChEBI" id="CHEBI:29033"/>
    </cofactor>
</comment>
<keyword evidence="11" id="KW-0464">Manganese</keyword>
<sequence length="452" mass="49963">MASHLNVIVEGCCHGELDNIYASIAEVERRRGVKVDLLLCCGDFQSLRAEQDYDALAVPPKYRELKDFKKYWSGEKKAPVLTVFVGGNHEASNFLGSLFYGGWVAPNIYYMGAAGCINVGGWRLVGASGIWHKRHYQLNHYELRAERVDVRDVIRSAYHVREVDVFRLALLGERSVDAVVSHDWPRGVERHGDAAGLARRKPHFRDEMQRNDLGSPANEILLNALKPAHWFSAHLHCKFAALVNHGDGGKPTRFLALDKCLPRRDFLQLITVERSKSGPVELEYDAEWLAILIKTHSLLGFEPPPARAPPIPEEFQRPSSADIAGARARAEKYCRRAGAPAEAPLRVPPLSGPPWHPPRHRFNPLQEANPQTDAFLKMLGLEHVVTVPVTAQMRPCPPCKPLASTTAHDAVFANAAPPPVPPPTTEASGVSTPPPPSPPKRSELVLPPPVND</sequence>
<reference evidence="15" key="1">
    <citation type="submission" date="2021-11" db="EMBL/GenBank/DDBJ databases">
        <authorList>
            <consortium name="Genoscope - CEA"/>
            <person name="William W."/>
        </authorList>
    </citation>
    <scope>NUCLEOTIDE SEQUENCE</scope>
</reference>
<protein>
    <recommendedName>
        <fullName evidence="14">Lariat debranching enzyme C-terminal domain-containing protein</fullName>
    </recommendedName>
</protein>
<comment type="similarity">
    <text evidence="5">Belongs to the lariat debranching enzyme family.</text>
</comment>
<dbReference type="InterPro" id="IPR004843">
    <property type="entry name" value="Calcineurin-like_PHP"/>
</dbReference>
<dbReference type="GO" id="GO:0005634">
    <property type="term" value="C:nucleus"/>
    <property type="evidence" value="ECO:0007669"/>
    <property type="project" value="UniProtKB-SubCell"/>
</dbReference>
<dbReference type="Pfam" id="PF05011">
    <property type="entry name" value="DBR1"/>
    <property type="match status" value="1"/>
</dbReference>
<comment type="cofactor">
    <cofactor evidence="1">
        <name>Mn(2+)</name>
        <dbReference type="ChEBI" id="CHEBI:29035"/>
    </cofactor>
</comment>
<dbReference type="AlphaFoldDB" id="A0A8J2X1W3"/>
<evidence type="ECO:0000256" key="5">
    <source>
        <dbReference type="ARBA" id="ARBA00006045"/>
    </source>
</evidence>
<evidence type="ECO:0000256" key="3">
    <source>
        <dbReference type="ARBA" id="ARBA00001954"/>
    </source>
</evidence>
<proteinExistence type="inferred from homology"/>
<dbReference type="InterPro" id="IPR007708">
    <property type="entry name" value="DBR1_C"/>
</dbReference>
<evidence type="ECO:0000256" key="7">
    <source>
        <dbReference type="ARBA" id="ARBA00022723"/>
    </source>
</evidence>
<keyword evidence="6" id="KW-0507">mRNA processing</keyword>
<evidence type="ECO:0000313" key="15">
    <source>
        <dbReference type="EMBL" id="CAH0370901.1"/>
    </source>
</evidence>
<comment type="caution">
    <text evidence="15">The sequence shown here is derived from an EMBL/GenBank/DDBJ whole genome shotgun (WGS) entry which is preliminary data.</text>
</comment>
<evidence type="ECO:0000256" key="6">
    <source>
        <dbReference type="ARBA" id="ARBA00022664"/>
    </source>
</evidence>
<feature type="domain" description="Lariat debranching enzyme C-terminal" evidence="14">
    <location>
        <begin position="243"/>
        <end position="385"/>
    </location>
</feature>
<feature type="region of interest" description="Disordered" evidence="13">
    <location>
        <begin position="413"/>
        <end position="452"/>
    </location>
</feature>
<keyword evidence="8" id="KW-0378">Hydrolase</keyword>
<comment type="subcellular location">
    <subcellularLocation>
        <location evidence="4">Nucleus</location>
    </subcellularLocation>
</comment>
<accession>A0A8J2X1W3</accession>
<dbReference type="CDD" id="cd00844">
    <property type="entry name" value="MPP_Dbr1_N"/>
    <property type="match status" value="1"/>
</dbReference>
<evidence type="ECO:0000256" key="11">
    <source>
        <dbReference type="ARBA" id="ARBA00023211"/>
    </source>
</evidence>
<dbReference type="InterPro" id="IPR041816">
    <property type="entry name" value="Dbr1_N"/>
</dbReference>
<dbReference type="OrthoDB" id="407609at2759"/>
<dbReference type="Proteomes" id="UP000789595">
    <property type="component" value="Unassembled WGS sequence"/>
</dbReference>
<evidence type="ECO:0000256" key="8">
    <source>
        <dbReference type="ARBA" id="ARBA00022801"/>
    </source>
</evidence>
<dbReference type="EMBL" id="CAKKNE010000003">
    <property type="protein sequence ID" value="CAH0370901.1"/>
    <property type="molecule type" value="Genomic_DNA"/>
</dbReference>
<gene>
    <name evidence="15" type="ORF">PECAL_3P08140</name>
</gene>
<evidence type="ECO:0000259" key="14">
    <source>
        <dbReference type="SMART" id="SM01124"/>
    </source>
</evidence>
<dbReference type="PANTHER" id="PTHR12849">
    <property type="entry name" value="RNA LARIAT DEBRANCHING ENZYME"/>
    <property type="match status" value="1"/>
</dbReference>
<evidence type="ECO:0000256" key="10">
    <source>
        <dbReference type="ARBA" id="ARBA00023004"/>
    </source>
</evidence>
<evidence type="ECO:0000256" key="2">
    <source>
        <dbReference type="ARBA" id="ARBA00001947"/>
    </source>
</evidence>
<keyword evidence="10" id="KW-0408">Iron</keyword>
<evidence type="ECO:0000256" key="12">
    <source>
        <dbReference type="ARBA" id="ARBA00023242"/>
    </source>
</evidence>
<evidence type="ECO:0000313" key="16">
    <source>
        <dbReference type="Proteomes" id="UP000789595"/>
    </source>
</evidence>
<dbReference type="GO" id="GO:0046872">
    <property type="term" value="F:metal ion binding"/>
    <property type="evidence" value="ECO:0007669"/>
    <property type="project" value="UniProtKB-KW"/>
</dbReference>
<dbReference type="GO" id="GO:0000398">
    <property type="term" value="P:mRNA splicing, via spliceosome"/>
    <property type="evidence" value="ECO:0007669"/>
    <property type="project" value="TreeGrafter"/>
</dbReference>
<dbReference type="InterPro" id="IPR029052">
    <property type="entry name" value="Metallo-depent_PP-like"/>
</dbReference>
<evidence type="ECO:0000256" key="13">
    <source>
        <dbReference type="SAM" id="MobiDB-lite"/>
    </source>
</evidence>
<name>A0A8J2X1W3_9STRA</name>
<dbReference type="SMART" id="SM01124">
    <property type="entry name" value="DBR1"/>
    <property type="match status" value="1"/>
</dbReference>
<organism evidence="15 16">
    <name type="scientific">Pelagomonas calceolata</name>
    <dbReference type="NCBI Taxonomy" id="35677"/>
    <lineage>
        <taxon>Eukaryota</taxon>
        <taxon>Sar</taxon>
        <taxon>Stramenopiles</taxon>
        <taxon>Ochrophyta</taxon>
        <taxon>Pelagophyceae</taxon>
        <taxon>Pelagomonadales</taxon>
        <taxon>Pelagomonadaceae</taxon>
        <taxon>Pelagomonas</taxon>
    </lineage>
</organism>
<dbReference type="Pfam" id="PF00149">
    <property type="entry name" value="Metallophos"/>
    <property type="match status" value="1"/>
</dbReference>